<proteinExistence type="predicted"/>
<dbReference type="GO" id="GO:0005737">
    <property type="term" value="C:cytoplasm"/>
    <property type="evidence" value="ECO:0007669"/>
    <property type="project" value="InterPro"/>
</dbReference>
<dbReference type="Pfam" id="PF01361">
    <property type="entry name" value="Tautomerase"/>
    <property type="match status" value="1"/>
</dbReference>
<dbReference type="OrthoDB" id="3395834at2"/>
<dbReference type="InterPro" id="IPR004370">
    <property type="entry name" value="4-OT-like_dom"/>
</dbReference>
<accession>A0A8G2CKB4</accession>
<dbReference type="InterPro" id="IPR017284">
    <property type="entry name" value="Tautomerase_PptA"/>
</dbReference>
<dbReference type="PIRSF" id="PIRSF037799">
    <property type="entry name" value="Tautomer_YdcE_prd"/>
    <property type="match status" value="1"/>
</dbReference>
<organism evidence="4 5">
    <name type="scientific">Acidiphilium rubrum</name>
    <dbReference type="NCBI Taxonomy" id="526"/>
    <lineage>
        <taxon>Bacteria</taxon>
        <taxon>Pseudomonadati</taxon>
        <taxon>Pseudomonadota</taxon>
        <taxon>Alphaproteobacteria</taxon>
        <taxon>Acetobacterales</taxon>
        <taxon>Acidocellaceae</taxon>
        <taxon>Acidiphilium</taxon>
    </lineage>
</organism>
<reference evidence="4 5" key="1">
    <citation type="submission" date="2017-01" db="EMBL/GenBank/DDBJ databases">
        <authorList>
            <person name="Varghese N."/>
            <person name="Submissions S."/>
        </authorList>
    </citation>
    <scope>NUCLEOTIDE SEQUENCE [LARGE SCALE GENOMIC DNA]</scope>
    <source>
        <strain evidence="4 5">ATCC 35905</strain>
    </source>
</reference>
<evidence type="ECO:0000313" key="4">
    <source>
        <dbReference type="EMBL" id="SIQ72504.1"/>
    </source>
</evidence>
<evidence type="ECO:0000259" key="3">
    <source>
        <dbReference type="Pfam" id="PF01361"/>
    </source>
</evidence>
<dbReference type="EMBL" id="FTNE01000008">
    <property type="protein sequence ID" value="SIQ72504.1"/>
    <property type="molecule type" value="Genomic_DNA"/>
</dbReference>
<feature type="active site" description="Proton acceptor; via imino nitrogen" evidence="2">
    <location>
        <position position="2"/>
    </location>
</feature>
<evidence type="ECO:0000256" key="2">
    <source>
        <dbReference type="PIRSR" id="PIRSR037799-1"/>
    </source>
</evidence>
<dbReference type="InterPro" id="IPR014347">
    <property type="entry name" value="Tautomerase/MIF_sf"/>
</dbReference>
<dbReference type="SUPFAM" id="SSF55331">
    <property type="entry name" value="Tautomerase/MIF"/>
    <property type="match status" value="1"/>
</dbReference>
<sequence length="76" mass="8296">MPHVIIKLQTGRSDAQKSIIADEITKALMASANVTADAVSVSLEDIEPDDWVETVYRPDIIGKPATLFKKPGYDPL</sequence>
<keyword evidence="5" id="KW-1185">Reference proteome</keyword>
<dbReference type="Gene3D" id="3.30.429.10">
    <property type="entry name" value="Macrophage Migration Inhibitory Factor"/>
    <property type="match status" value="1"/>
</dbReference>
<evidence type="ECO:0000256" key="1">
    <source>
        <dbReference type="ARBA" id="ARBA00023235"/>
    </source>
</evidence>
<evidence type="ECO:0000313" key="5">
    <source>
        <dbReference type="Proteomes" id="UP000186308"/>
    </source>
</evidence>
<comment type="caution">
    <text evidence="4">The sequence shown here is derived from an EMBL/GenBank/DDBJ whole genome shotgun (WGS) entry which is preliminary data.</text>
</comment>
<gene>
    <name evidence="4" type="ORF">SAMN05421828_108110</name>
</gene>
<dbReference type="AlphaFoldDB" id="A0A8G2CKB4"/>
<dbReference type="Proteomes" id="UP000186308">
    <property type="component" value="Unassembled WGS sequence"/>
</dbReference>
<keyword evidence="1" id="KW-0413">Isomerase</keyword>
<protein>
    <submittedName>
        <fullName evidence="4">4-oxalocrotonate tautomerase</fullName>
    </submittedName>
</protein>
<name>A0A8G2CKB4_ACIRU</name>
<feature type="domain" description="4-oxalocrotonate tautomerase-like" evidence="3">
    <location>
        <begin position="2"/>
        <end position="52"/>
    </location>
</feature>
<dbReference type="RefSeq" id="WP_029310613.1">
    <property type="nucleotide sequence ID" value="NZ_DAOMCH010000025.1"/>
</dbReference>
<dbReference type="GO" id="GO:0016862">
    <property type="term" value="F:intramolecular oxidoreductase activity, interconverting keto- and enol-groups"/>
    <property type="evidence" value="ECO:0007669"/>
    <property type="project" value="InterPro"/>
</dbReference>